<dbReference type="InterPro" id="IPR018211">
    <property type="entry name" value="ADH_Fe_CS"/>
</dbReference>
<dbReference type="Gene3D" id="1.20.1090.10">
    <property type="entry name" value="Dehydroquinate synthase-like - alpha domain"/>
    <property type="match status" value="1"/>
</dbReference>
<dbReference type="EMBL" id="LGFG01000006">
    <property type="protein sequence ID" value="KUK23738.1"/>
    <property type="molecule type" value="Genomic_DNA"/>
</dbReference>
<evidence type="ECO:0000256" key="1">
    <source>
        <dbReference type="ARBA" id="ARBA00023002"/>
    </source>
</evidence>
<organism evidence="4 5">
    <name type="scientific">Thermotoga petrophila</name>
    <dbReference type="NCBI Taxonomy" id="93929"/>
    <lineage>
        <taxon>Bacteria</taxon>
        <taxon>Thermotogati</taxon>
        <taxon>Thermotogota</taxon>
        <taxon>Thermotogae</taxon>
        <taxon>Thermotogales</taxon>
        <taxon>Thermotogaceae</taxon>
        <taxon>Thermotoga</taxon>
    </lineage>
</organism>
<evidence type="ECO:0000259" key="2">
    <source>
        <dbReference type="Pfam" id="PF00465"/>
    </source>
</evidence>
<dbReference type="FunFam" id="3.40.50.1970:FF:000003">
    <property type="entry name" value="Alcohol dehydrogenase, iron-containing"/>
    <property type="match status" value="1"/>
</dbReference>
<name>A0A117L3H9_9THEM</name>
<dbReference type="Pfam" id="PF25137">
    <property type="entry name" value="ADH_Fe_C"/>
    <property type="match status" value="1"/>
</dbReference>
<evidence type="ECO:0000259" key="3">
    <source>
        <dbReference type="Pfam" id="PF25137"/>
    </source>
</evidence>
<keyword evidence="1" id="KW-0560">Oxidoreductase</keyword>
<dbReference type="SUPFAM" id="SSF56796">
    <property type="entry name" value="Dehydroquinate synthase-like"/>
    <property type="match status" value="1"/>
</dbReference>
<dbReference type="Proteomes" id="UP000058636">
    <property type="component" value="Unassembled WGS sequence"/>
</dbReference>
<proteinExistence type="predicted"/>
<dbReference type="InterPro" id="IPR039697">
    <property type="entry name" value="Alcohol_dehydrogenase_Fe"/>
</dbReference>
<dbReference type="Pfam" id="PF00465">
    <property type="entry name" value="Fe-ADH"/>
    <property type="match status" value="1"/>
</dbReference>
<dbReference type="InterPro" id="IPR001670">
    <property type="entry name" value="ADH_Fe/GldA"/>
</dbReference>
<dbReference type="AlphaFoldDB" id="A0A117L3H9"/>
<feature type="domain" description="Fe-containing alcohol dehydrogenase-like C-terminal" evidence="3">
    <location>
        <begin position="190"/>
        <end position="386"/>
    </location>
</feature>
<dbReference type="RefSeq" id="WP_012310774.1">
    <property type="nucleotide sequence ID" value="NZ_DAITJQ010000002.1"/>
</dbReference>
<dbReference type="PANTHER" id="PTHR11496:SF104">
    <property type="entry name" value="3-DEOXY-ALPHA-D-MANNO-OCTULOSONATE 8-OXIDASE"/>
    <property type="match status" value="1"/>
</dbReference>
<dbReference type="PANTHER" id="PTHR11496">
    <property type="entry name" value="ALCOHOL DEHYDROGENASE"/>
    <property type="match status" value="1"/>
</dbReference>
<accession>A0A117L3H9</accession>
<gene>
    <name evidence="4" type="ORF">XD57_0166</name>
</gene>
<comment type="caution">
    <text evidence="4">The sequence shown here is derived from an EMBL/GenBank/DDBJ whole genome shotgun (WGS) entry which is preliminary data.</text>
</comment>
<dbReference type="PROSITE" id="PS00913">
    <property type="entry name" value="ADH_IRON_1"/>
    <property type="match status" value="1"/>
</dbReference>
<dbReference type="GO" id="GO:0046872">
    <property type="term" value="F:metal ion binding"/>
    <property type="evidence" value="ECO:0007669"/>
    <property type="project" value="InterPro"/>
</dbReference>
<evidence type="ECO:0000313" key="4">
    <source>
        <dbReference type="EMBL" id="KUK23738.1"/>
    </source>
</evidence>
<dbReference type="Gene3D" id="3.40.50.1970">
    <property type="match status" value="1"/>
</dbReference>
<reference evidence="4 5" key="1">
    <citation type="journal article" date="2015" name="MBio">
        <title>Genome-Resolved Metagenomic Analysis Reveals Roles for Candidate Phyla and Other Microbial Community Members in Biogeochemical Transformations in Oil Reservoirs.</title>
        <authorList>
            <person name="Hu P."/>
            <person name="Tom L."/>
            <person name="Singh A."/>
            <person name="Thomas B.C."/>
            <person name="Baker B.J."/>
            <person name="Piceno Y.M."/>
            <person name="Andersen G.L."/>
            <person name="Banfield J.F."/>
        </authorList>
    </citation>
    <scope>NUCLEOTIDE SEQUENCE [LARGE SCALE GENOMIC DNA]</scope>
    <source>
        <strain evidence="4">46_26</strain>
    </source>
</reference>
<dbReference type="CDD" id="cd08185">
    <property type="entry name" value="Fe-ADH-like"/>
    <property type="match status" value="1"/>
</dbReference>
<dbReference type="GO" id="GO:0004022">
    <property type="term" value="F:alcohol dehydrogenase (NAD+) activity"/>
    <property type="evidence" value="ECO:0007669"/>
    <property type="project" value="TreeGrafter"/>
</dbReference>
<dbReference type="PATRIC" id="fig|93930.3.peg.749"/>
<evidence type="ECO:0000313" key="5">
    <source>
        <dbReference type="Proteomes" id="UP000058636"/>
    </source>
</evidence>
<protein>
    <submittedName>
        <fullName evidence="4">Alcohol dehydrogenase</fullName>
    </submittedName>
</protein>
<sequence length="387" mass="42613">MFKISSYLPTEIIFRVGAVDELEERAKKLGKKALIVTGRSSTKKTGLLQRVVDLLKKAGVESFVFDKIIPNPISDHVDEAAEIVRKEKIDFIIGLGGGSPIDSAKAISITAPNEGKFWDYVPVGGGKIPEKSIPVVAIPTTHGTGTEADPFAVITNPQTKEKVGIGYRNTFPVLSLVDPEVMKTLPKDQTAYTSMDAFYHAIEAFLNVNANPYSDVLALDAMKRIVTYLPVAYENGEDMEARTNLAWASTEAGITETLTGVIANHALEHGLSGFYPEITHGLGLCITGPYLFEYIFDHAYERLAIVGREVFGVYETDDRKAGRIAIKKLRDFQEMFGLNKRLSELGVKKEDIPKMAETGYRILNGVVVVTPGNLTAKDMEEIFNRCY</sequence>
<feature type="domain" description="Alcohol dehydrogenase iron-type/glycerol dehydrogenase GldA" evidence="2">
    <location>
        <begin position="9"/>
        <end position="179"/>
    </location>
</feature>
<dbReference type="InterPro" id="IPR056798">
    <property type="entry name" value="ADH_Fe_C"/>
</dbReference>